<reference evidence="2" key="1">
    <citation type="journal article" date="2020" name="Phytopathology">
        <title>Genome Sequence Resources of Colletotrichum truncatum, C. plurivorum, C. musicola, and C. sojae: Four Species Pathogenic to Soybean (Glycine max).</title>
        <authorList>
            <person name="Rogerio F."/>
            <person name="Boufleur T.R."/>
            <person name="Ciampi-Guillardi M."/>
            <person name="Sukno S.A."/>
            <person name="Thon M.R."/>
            <person name="Massola Junior N.S."/>
            <person name="Baroncelli R."/>
        </authorList>
    </citation>
    <scope>NUCLEOTIDE SEQUENCE</scope>
    <source>
        <strain evidence="2">LFN0074</strain>
    </source>
</reference>
<keyword evidence="1" id="KW-0732">Signal</keyword>
<feature type="signal peptide" evidence="1">
    <location>
        <begin position="1"/>
        <end position="20"/>
    </location>
</feature>
<evidence type="ECO:0000256" key="1">
    <source>
        <dbReference type="SAM" id="SignalP"/>
    </source>
</evidence>
<proteinExistence type="predicted"/>
<sequence>MKFNVVILAGLAAVTSPVTAVIEECVPENDCCISTRGACTRQAFTFIKNYLACPRIKPCPDYGVSWDACKADCCSISKKAGRGCPGKLSRHINTITFGLHGFWNDIRVCHEKPDAAVHLSPDAVRCVSWS</sequence>
<accession>A0A8H6NJ11</accession>
<evidence type="ECO:0000313" key="2">
    <source>
        <dbReference type="EMBL" id="KAF6834425.1"/>
    </source>
</evidence>
<protein>
    <submittedName>
        <fullName evidence="2">Uncharacterized protein</fullName>
    </submittedName>
</protein>
<name>A0A8H6NJ11_9PEZI</name>
<dbReference type="Proteomes" id="UP000639643">
    <property type="component" value="Unassembled WGS sequence"/>
</dbReference>
<dbReference type="OrthoDB" id="3446835at2759"/>
<gene>
    <name evidence="2" type="ORF">CMUS01_06162</name>
</gene>
<comment type="caution">
    <text evidence="2">The sequence shown here is derived from an EMBL/GenBank/DDBJ whole genome shotgun (WGS) entry which is preliminary data.</text>
</comment>
<dbReference type="AlphaFoldDB" id="A0A8H6NJ11"/>
<evidence type="ECO:0000313" key="3">
    <source>
        <dbReference type="Proteomes" id="UP000639643"/>
    </source>
</evidence>
<feature type="chain" id="PRO_5034106581" evidence="1">
    <location>
        <begin position="21"/>
        <end position="130"/>
    </location>
</feature>
<keyword evidence="3" id="KW-1185">Reference proteome</keyword>
<organism evidence="2 3">
    <name type="scientific">Colletotrichum musicola</name>
    <dbReference type="NCBI Taxonomy" id="2175873"/>
    <lineage>
        <taxon>Eukaryota</taxon>
        <taxon>Fungi</taxon>
        <taxon>Dikarya</taxon>
        <taxon>Ascomycota</taxon>
        <taxon>Pezizomycotina</taxon>
        <taxon>Sordariomycetes</taxon>
        <taxon>Hypocreomycetidae</taxon>
        <taxon>Glomerellales</taxon>
        <taxon>Glomerellaceae</taxon>
        <taxon>Colletotrichum</taxon>
        <taxon>Colletotrichum orchidearum species complex</taxon>
    </lineage>
</organism>
<dbReference type="EMBL" id="WIGM01000196">
    <property type="protein sequence ID" value="KAF6834425.1"/>
    <property type="molecule type" value="Genomic_DNA"/>
</dbReference>